<dbReference type="Pfam" id="PF07883">
    <property type="entry name" value="Cupin_2"/>
    <property type="match status" value="1"/>
</dbReference>
<evidence type="ECO:0000259" key="1">
    <source>
        <dbReference type="Pfam" id="PF07883"/>
    </source>
</evidence>
<proteinExistence type="predicted"/>
<dbReference type="InterPro" id="IPR052044">
    <property type="entry name" value="PKS_Associated_Protein"/>
</dbReference>
<comment type="caution">
    <text evidence="2">The sequence shown here is derived from an EMBL/GenBank/DDBJ whole genome shotgun (WGS) entry which is preliminary data.</text>
</comment>
<dbReference type="PANTHER" id="PTHR36114:SF1">
    <property type="entry name" value="16.7 KDA PROTEIN IN WHIE LOCUS"/>
    <property type="match status" value="1"/>
</dbReference>
<keyword evidence="3" id="KW-1185">Reference proteome</keyword>
<dbReference type="Gene3D" id="2.60.120.10">
    <property type="entry name" value="Jelly Rolls"/>
    <property type="match status" value="1"/>
</dbReference>
<dbReference type="OrthoDB" id="9783876at2"/>
<dbReference type="InterPro" id="IPR014710">
    <property type="entry name" value="RmlC-like_jellyroll"/>
</dbReference>
<evidence type="ECO:0000313" key="2">
    <source>
        <dbReference type="EMBL" id="CDH45312.1"/>
    </source>
</evidence>
<dbReference type="EMBL" id="CBTK010000136">
    <property type="protein sequence ID" value="CDH45312.1"/>
    <property type="molecule type" value="Genomic_DNA"/>
</dbReference>
<accession>A0A7U7GBW4</accession>
<dbReference type="SUPFAM" id="SSF51182">
    <property type="entry name" value="RmlC-like cupins"/>
    <property type="match status" value="1"/>
</dbReference>
<gene>
    <name evidence="2" type="ORF">BN874_2200006</name>
</gene>
<evidence type="ECO:0000313" key="3">
    <source>
        <dbReference type="Proteomes" id="UP000019184"/>
    </source>
</evidence>
<sequence length="124" mass="13842">MTRSSRIHHRTAAEYFFAEGCFITEGWNSPHDAEVSVARARVEPGVTTCWHHLRGVTERYLILEGQGCVEMGELPPEEVGPGAVVIIPPETRQRITHTGHADLIFLAVYTPRFTPDGYKDLDPA</sequence>
<feature type="domain" description="Cupin type-2" evidence="1">
    <location>
        <begin position="40"/>
        <end position="109"/>
    </location>
</feature>
<dbReference type="AlphaFoldDB" id="A0A7U7GBW4"/>
<dbReference type="InterPro" id="IPR011051">
    <property type="entry name" value="RmlC_Cupin_sf"/>
</dbReference>
<dbReference type="Proteomes" id="UP000019184">
    <property type="component" value="Unassembled WGS sequence"/>
</dbReference>
<dbReference type="InterPro" id="IPR013096">
    <property type="entry name" value="Cupin_2"/>
</dbReference>
<name>A0A7U7GBW4_9GAMM</name>
<dbReference type="RefSeq" id="WP_034432905.1">
    <property type="nucleotide sequence ID" value="NZ_CBTK010000136.1"/>
</dbReference>
<organism evidence="2 3">
    <name type="scientific">Candidatus Contendobacter odensis Run_B_J11</name>
    <dbReference type="NCBI Taxonomy" id="1400861"/>
    <lineage>
        <taxon>Bacteria</taxon>
        <taxon>Pseudomonadati</taxon>
        <taxon>Pseudomonadota</taxon>
        <taxon>Gammaproteobacteria</taxon>
        <taxon>Candidatus Competibacteraceae</taxon>
        <taxon>Candidatus Contendibacter</taxon>
    </lineage>
</organism>
<reference evidence="2 3" key="1">
    <citation type="journal article" date="2014" name="ISME J.">
        <title>Candidatus Competibacter-lineage genomes retrieved from metagenomes reveal functional metabolic diversity.</title>
        <authorList>
            <person name="McIlroy S.J."/>
            <person name="Albertsen M."/>
            <person name="Andresen E.K."/>
            <person name="Saunders A.M."/>
            <person name="Kristiansen R."/>
            <person name="Stokholm-Bjerregaard M."/>
            <person name="Nielsen K.L."/>
            <person name="Nielsen P.H."/>
        </authorList>
    </citation>
    <scope>NUCLEOTIDE SEQUENCE [LARGE SCALE GENOMIC DNA]</scope>
    <source>
        <strain evidence="2 3">Run_B_J11</strain>
    </source>
</reference>
<dbReference type="PANTHER" id="PTHR36114">
    <property type="entry name" value="16.7 KDA PROTEIN IN WHIE LOCUS"/>
    <property type="match status" value="1"/>
</dbReference>
<protein>
    <recommendedName>
        <fullName evidence="1">Cupin type-2 domain-containing protein</fullName>
    </recommendedName>
</protein>